<dbReference type="Proteomes" id="UP001054889">
    <property type="component" value="Unassembled WGS sequence"/>
</dbReference>
<dbReference type="PANTHER" id="PTHR47955">
    <property type="entry name" value="CYTOCHROME P450 FAMILY 71 PROTEIN"/>
    <property type="match status" value="1"/>
</dbReference>
<dbReference type="AlphaFoldDB" id="A0AAV5FVY1"/>
<evidence type="ECO:0000256" key="5">
    <source>
        <dbReference type="ARBA" id="ARBA00023002"/>
    </source>
</evidence>
<dbReference type="InterPro" id="IPR017972">
    <property type="entry name" value="Cyt_P450_CS"/>
</dbReference>
<dbReference type="InterPro" id="IPR001128">
    <property type="entry name" value="Cyt_P450"/>
</dbReference>
<keyword evidence="10" id="KW-0472">Membrane</keyword>
<organism evidence="11 12">
    <name type="scientific">Eleusine coracana subsp. coracana</name>
    <dbReference type="NCBI Taxonomy" id="191504"/>
    <lineage>
        <taxon>Eukaryota</taxon>
        <taxon>Viridiplantae</taxon>
        <taxon>Streptophyta</taxon>
        <taxon>Embryophyta</taxon>
        <taxon>Tracheophyta</taxon>
        <taxon>Spermatophyta</taxon>
        <taxon>Magnoliopsida</taxon>
        <taxon>Liliopsida</taxon>
        <taxon>Poales</taxon>
        <taxon>Poaceae</taxon>
        <taxon>PACMAD clade</taxon>
        <taxon>Chloridoideae</taxon>
        <taxon>Cynodonteae</taxon>
        <taxon>Eleusininae</taxon>
        <taxon>Eleusine</taxon>
    </lineage>
</organism>
<comment type="cofactor">
    <cofactor evidence="1 8">
        <name>heme</name>
        <dbReference type="ChEBI" id="CHEBI:30413"/>
    </cofactor>
</comment>
<keyword evidence="3 8" id="KW-0349">Heme</keyword>
<dbReference type="PRINTS" id="PR00385">
    <property type="entry name" value="P450"/>
</dbReference>
<sequence length="355" mass="39955">MQPAGDHSCCSNHCYLFLALLSLLLLIFLRPPHKQTRKEAPPKLPPGPWRLPVIGSLHHLLTKPLMHRAMADLACRLDAPVMYLQLGEVPAVVISSRDAAREVLRTHDAAFATRPMTLSIRATAHEGLGIAFAPYGERWRQLRKICSDLFGAGSETTATTLQWIMSELMRNPKVMKKAQAEVRQALQGKERVTEDDLVNLKFLKLVIMETLRLHAPTPLLMPRECMEPCKILGFDIPRGTLVLVNAWSIGRDPSYWDGADEFKPERFEDVKIDFKGTSFEYIPFGAGRRMCPAITFAQANMELALASLLYHFDWQLPDGVAPSELDMTEEMGITVRRKRDLCLCSTVRVPPRAEA</sequence>
<comment type="caution">
    <text evidence="11">The sequence shown here is derived from an EMBL/GenBank/DDBJ whole genome shotgun (WGS) entry which is preliminary data.</text>
</comment>
<dbReference type="SUPFAM" id="SSF48264">
    <property type="entry name" value="Cytochrome P450"/>
    <property type="match status" value="1"/>
</dbReference>
<evidence type="ECO:0000256" key="7">
    <source>
        <dbReference type="ARBA" id="ARBA00023033"/>
    </source>
</evidence>
<dbReference type="PRINTS" id="PR00465">
    <property type="entry name" value="EP450IV"/>
</dbReference>
<feature type="transmembrane region" description="Helical" evidence="10">
    <location>
        <begin position="12"/>
        <end position="29"/>
    </location>
</feature>
<dbReference type="GO" id="GO:0005506">
    <property type="term" value="F:iron ion binding"/>
    <property type="evidence" value="ECO:0007669"/>
    <property type="project" value="InterPro"/>
</dbReference>
<evidence type="ECO:0000256" key="9">
    <source>
        <dbReference type="RuleBase" id="RU000461"/>
    </source>
</evidence>
<evidence type="ECO:0000256" key="1">
    <source>
        <dbReference type="ARBA" id="ARBA00001971"/>
    </source>
</evidence>
<dbReference type="PANTHER" id="PTHR47955:SF8">
    <property type="entry name" value="CYTOCHROME P450 71D11-LIKE"/>
    <property type="match status" value="1"/>
</dbReference>
<proteinExistence type="inferred from homology"/>
<dbReference type="PROSITE" id="PS00086">
    <property type="entry name" value="CYTOCHROME_P450"/>
    <property type="match status" value="1"/>
</dbReference>
<keyword evidence="12" id="KW-1185">Reference proteome</keyword>
<evidence type="ECO:0000256" key="2">
    <source>
        <dbReference type="ARBA" id="ARBA00010617"/>
    </source>
</evidence>
<dbReference type="GO" id="GO:0020037">
    <property type="term" value="F:heme binding"/>
    <property type="evidence" value="ECO:0007669"/>
    <property type="project" value="InterPro"/>
</dbReference>
<evidence type="ECO:0000313" key="11">
    <source>
        <dbReference type="EMBL" id="GJN38917.1"/>
    </source>
</evidence>
<dbReference type="Gene3D" id="1.10.630.10">
    <property type="entry name" value="Cytochrome P450"/>
    <property type="match status" value="2"/>
</dbReference>
<dbReference type="InterPro" id="IPR002403">
    <property type="entry name" value="Cyt_P450_E_grp-IV"/>
</dbReference>
<dbReference type="FunFam" id="1.10.630.10:FF:000126">
    <property type="entry name" value="Predicted protein"/>
    <property type="match status" value="1"/>
</dbReference>
<dbReference type="GO" id="GO:0016705">
    <property type="term" value="F:oxidoreductase activity, acting on paired donors, with incorporation or reduction of molecular oxygen"/>
    <property type="evidence" value="ECO:0007669"/>
    <property type="project" value="InterPro"/>
</dbReference>
<evidence type="ECO:0000313" key="12">
    <source>
        <dbReference type="Proteomes" id="UP001054889"/>
    </source>
</evidence>
<evidence type="ECO:0000256" key="10">
    <source>
        <dbReference type="SAM" id="Phobius"/>
    </source>
</evidence>
<comment type="similarity">
    <text evidence="2 9">Belongs to the cytochrome P450 family.</text>
</comment>
<accession>A0AAV5FVY1</accession>
<dbReference type="GO" id="GO:0004497">
    <property type="term" value="F:monooxygenase activity"/>
    <property type="evidence" value="ECO:0007669"/>
    <property type="project" value="UniProtKB-KW"/>
</dbReference>
<evidence type="ECO:0000256" key="4">
    <source>
        <dbReference type="ARBA" id="ARBA00022723"/>
    </source>
</evidence>
<dbReference type="Pfam" id="PF00067">
    <property type="entry name" value="p450"/>
    <property type="match status" value="1"/>
</dbReference>
<keyword evidence="4 8" id="KW-0479">Metal-binding</keyword>
<dbReference type="EMBL" id="BQKI01000097">
    <property type="protein sequence ID" value="GJN38917.1"/>
    <property type="molecule type" value="Genomic_DNA"/>
</dbReference>
<evidence type="ECO:0000256" key="6">
    <source>
        <dbReference type="ARBA" id="ARBA00023004"/>
    </source>
</evidence>
<keyword evidence="7 9" id="KW-0503">Monooxygenase</keyword>
<dbReference type="InterPro" id="IPR036396">
    <property type="entry name" value="Cyt_P450_sf"/>
</dbReference>
<keyword evidence="10" id="KW-0812">Transmembrane</keyword>
<name>A0AAV5FVY1_ELECO</name>
<reference evidence="11" key="2">
    <citation type="submission" date="2021-12" db="EMBL/GenBank/DDBJ databases">
        <title>Resequencing data analysis of finger millet.</title>
        <authorList>
            <person name="Hatakeyama M."/>
            <person name="Aluri S."/>
            <person name="Balachadran M.T."/>
            <person name="Sivarajan S.R."/>
            <person name="Poveda L."/>
            <person name="Shimizu-Inatsugi R."/>
            <person name="Schlapbach R."/>
            <person name="Sreeman S.M."/>
            <person name="Shimizu K.K."/>
        </authorList>
    </citation>
    <scope>NUCLEOTIDE SEQUENCE</scope>
</reference>
<protein>
    <submittedName>
        <fullName evidence="11">Uncharacterized protein</fullName>
    </submittedName>
</protein>
<keyword evidence="5 9" id="KW-0560">Oxidoreductase</keyword>
<gene>
    <name evidence="11" type="primary">gb27998</name>
    <name evidence="11" type="ORF">PR202_gb27998</name>
</gene>
<reference evidence="11" key="1">
    <citation type="journal article" date="2018" name="DNA Res.">
        <title>Multiple hybrid de novo genome assembly of finger millet, an orphan allotetraploid crop.</title>
        <authorList>
            <person name="Hatakeyama M."/>
            <person name="Aluri S."/>
            <person name="Balachadran M.T."/>
            <person name="Sivarajan S.R."/>
            <person name="Patrignani A."/>
            <person name="Gruter S."/>
            <person name="Poveda L."/>
            <person name="Shimizu-Inatsugi R."/>
            <person name="Baeten J."/>
            <person name="Francoijs K.J."/>
            <person name="Nataraja K.N."/>
            <person name="Reddy Y.A.N."/>
            <person name="Phadnis S."/>
            <person name="Ravikumar R.L."/>
            <person name="Schlapbach R."/>
            <person name="Sreeman S.M."/>
            <person name="Shimizu K.K."/>
        </authorList>
    </citation>
    <scope>NUCLEOTIDE SEQUENCE</scope>
</reference>
<evidence type="ECO:0000256" key="8">
    <source>
        <dbReference type="PIRSR" id="PIRSR602403-1"/>
    </source>
</evidence>
<feature type="binding site" description="axial binding residue" evidence="8">
    <location>
        <position position="291"/>
    </location>
    <ligand>
        <name>heme</name>
        <dbReference type="ChEBI" id="CHEBI:30413"/>
    </ligand>
    <ligandPart>
        <name>Fe</name>
        <dbReference type="ChEBI" id="CHEBI:18248"/>
    </ligandPart>
</feature>
<evidence type="ECO:0000256" key="3">
    <source>
        <dbReference type="ARBA" id="ARBA00022617"/>
    </source>
</evidence>
<keyword evidence="10" id="KW-1133">Transmembrane helix</keyword>
<keyword evidence="6 8" id="KW-0408">Iron</keyword>